<dbReference type="InterPro" id="IPR036890">
    <property type="entry name" value="HATPase_C_sf"/>
</dbReference>
<feature type="domain" description="HAMP" evidence="11">
    <location>
        <begin position="258"/>
        <end position="311"/>
    </location>
</feature>
<dbReference type="CDD" id="cd00082">
    <property type="entry name" value="HisKA"/>
    <property type="match status" value="1"/>
</dbReference>
<keyword evidence="9" id="KW-0812">Transmembrane</keyword>
<dbReference type="Gene3D" id="1.10.287.130">
    <property type="match status" value="1"/>
</dbReference>
<evidence type="ECO:0000256" key="2">
    <source>
        <dbReference type="ARBA" id="ARBA00004370"/>
    </source>
</evidence>
<dbReference type="SUPFAM" id="SSF47384">
    <property type="entry name" value="Homodimeric domain of signal transducing histidine kinase"/>
    <property type="match status" value="1"/>
</dbReference>
<evidence type="ECO:0000313" key="12">
    <source>
        <dbReference type="EMBL" id="KST65458.1"/>
    </source>
</evidence>
<proteinExistence type="predicted"/>
<keyword evidence="4" id="KW-0597">Phosphoprotein</keyword>
<keyword evidence="9" id="KW-0472">Membrane</keyword>
<dbReference type="InterPro" id="IPR036097">
    <property type="entry name" value="HisK_dim/P_sf"/>
</dbReference>
<sequence length="626" mass="70768">MSPAKSSTSNADPQDTLISRKTIFNKWFNNLKVGHKIGLGYTVALGIAVIGSVSGVLIGDSFHQKAVHHEEDANEEFRLINTLNLELLQTHQHFLMFSAVLDSKEKLRENNALFVKHKENFQKQWKKFKDSEGGTDGEEEEEGELEAVENFLENHGSIPEKYVKETEKLLQEVNILDVEPKSRNAVKKKLLDFNDGNLIIDVNNLSDGLVVLSDRLEEEYNLAKSYTLEAYQLRRRIIFSGVIISILIAAILAMYVSRAITYPLQNTTKLAKRVTQEENFDLQIPVLTTDEVGVLSESLNELISKVKQLLEEHQLINKNLDEKNIYLEKTLQELQSTQAQLIQSEKMSSLGQLVAGVAHEINNPVSFIHGNLVHATEYIQELLELLALYQDCYPTPSEEIQSQIEAIELGFVVKDLTKLLKSMQVGTSRIREIVLSLRNFSRLDESDFKRVDIHEGIDNTLMILRNRLKATEKRPEIEIIRNYGDLPFVDCYPGQLNQVFMNLLTNAIDALDESNQGLSYGDVEAEPNTITINTECPDKEWVKISIKDNGLGMNQEVKSKLFDPFFTTKPVGKGTGLGLSISYQILTDKHQGKLYCNSELGEGSEFVLEIPVKQLVKSEVFSPRVK</sequence>
<dbReference type="InterPro" id="IPR003660">
    <property type="entry name" value="HAMP_dom"/>
</dbReference>
<evidence type="ECO:0000256" key="6">
    <source>
        <dbReference type="ARBA" id="ARBA00022777"/>
    </source>
</evidence>
<keyword evidence="13" id="KW-1185">Reference proteome</keyword>
<dbReference type="SMART" id="SM00387">
    <property type="entry name" value="HATPase_c"/>
    <property type="match status" value="1"/>
</dbReference>
<dbReference type="GO" id="GO:0000155">
    <property type="term" value="F:phosphorelay sensor kinase activity"/>
    <property type="evidence" value="ECO:0007669"/>
    <property type="project" value="InterPro"/>
</dbReference>
<keyword evidence="7" id="KW-0902">Two-component regulatory system</keyword>
<keyword evidence="6" id="KW-0418">Kinase</keyword>
<dbReference type="EC" id="2.7.13.3" evidence="3"/>
<dbReference type="PROSITE" id="PS50109">
    <property type="entry name" value="HIS_KIN"/>
    <property type="match status" value="1"/>
</dbReference>
<feature type="transmembrane region" description="Helical" evidence="9">
    <location>
        <begin position="237"/>
        <end position="256"/>
    </location>
</feature>
<gene>
    <name evidence="12" type="ORF">BC008_41750</name>
</gene>
<evidence type="ECO:0000256" key="1">
    <source>
        <dbReference type="ARBA" id="ARBA00000085"/>
    </source>
</evidence>
<comment type="caution">
    <text evidence="12">The sequence shown here is derived from an EMBL/GenBank/DDBJ whole genome shotgun (WGS) entry which is preliminary data.</text>
</comment>
<evidence type="ECO:0000259" key="11">
    <source>
        <dbReference type="PROSITE" id="PS50885"/>
    </source>
</evidence>
<evidence type="ECO:0000256" key="4">
    <source>
        <dbReference type="ARBA" id="ARBA00022553"/>
    </source>
</evidence>
<keyword evidence="9" id="KW-1133">Transmembrane helix</keyword>
<organism evidence="12 13">
    <name type="scientific">Mastigocoleus testarum BC008</name>
    <dbReference type="NCBI Taxonomy" id="371196"/>
    <lineage>
        <taxon>Bacteria</taxon>
        <taxon>Bacillati</taxon>
        <taxon>Cyanobacteriota</taxon>
        <taxon>Cyanophyceae</taxon>
        <taxon>Nostocales</taxon>
        <taxon>Hapalosiphonaceae</taxon>
        <taxon>Mastigocoleus</taxon>
    </lineage>
</organism>
<dbReference type="Gene3D" id="6.10.340.10">
    <property type="match status" value="1"/>
</dbReference>
<evidence type="ECO:0000256" key="8">
    <source>
        <dbReference type="SAM" id="Coils"/>
    </source>
</evidence>
<evidence type="ECO:0000256" key="9">
    <source>
        <dbReference type="SAM" id="Phobius"/>
    </source>
</evidence>
<comment type="subcellular location">
    <subcellularLocation>
        <location evidence="2">Membrane</location>
    </subcellularLocation>
</comment>
<dbReference type="SMART" id="SM00304">
    <property type="entry name" value="HAMP"/>
    <property type="match status" value="1"/>
</dbReference>
<protein>
    <recommendedName>
        <fullName evidence="3">histidine kinase</fullName>
        <ecNumber evidence="3">2.7.13.3</ecNumber>
    </recommendedName>
</protein>
<dbReference type="OrthoDB" id="501036at2"/>
<feature type="domain" description="Histidine kinase" evidence="10">
    <location>
        <begin position="356"/>
        <end position="614"/>
    </location>
</feature>
<dbReference type="InterPro" id="IPR003661">
    <property type="entry name" value="HisK_dim/P_dom"/>
</dbReference>
<evidence type="ECO:0000256" key="3">
    <source>
        <dbReference type="ARBA" id="ARBA00012438"/>
    </source>
</evidence>
<dbReference type="InterPro" id="IPR005467">
    <property type="entry name" value="His_kinase_dom"/>
</dbReference>
<dbReference type="PRINTS" id="PR00344">
    <property type="entry name" value="BCTRLSENSOR"/>
</dbReference>
<dbReference type="PANTHER" id="PTHR43065:SF50">
    <property type="entry name" value="HISTIDINE KINASE"/>
    <property type="match status" value="1"/>
</dbReference>
<dbReference type="PANTHER" id="PTHR43065">
    <property type="entry name" value="SENSOR HISTIDINE KINASE"/>
    <property type="match status" value="1"/>
</dbReference>
<dbReference type="Pfam" id="PF00672">
    <property type="entry name" value="HAMP"/>
    <property type="match status" value="1"/>
</dbReference>
<dbReference type="AlphaFoldDB" id="A0A0V7ZM59"/>
<keyword evidence="5" id="KW-0808">Transferase</keyword>
<keyword evidence="8" id="KW-0175">Coiled coil</keyword>
<dbReference type="SUPFAM" id="SSF55874">
    <property type="entry name" value="ATPase domain of HSP90 chaperone/DNA topoisomerase II/histidine kinase"/>
    <property type="match status" value="1"/>
</dbReference>
<dbReference type="InterPro" id="IPR003594">
    <property type="entry name" value="HATPase_dom"/>
</dbReference>
<dbReference type="RefSeq" id="WP_036266298.1">
    <property type="nucleotide sequence ID" value="NZ_LMTZ01000107.1"/>
</dbReference>
<evidence type="ECO:0000313" key="13">
    <source>
        <dbReference type="Proteomes" id="UP000053372"/>
    </source>
</evidence>
<dbReference type="Pfam" id="PF02518">
    <property type="entry name" value="HATPase_c"/>
    <property type="match status" value="1"/>
</dbReference>
<dbReference type="Gene3D" id="3.30.565.10">
    <property type="entry name" value="Histidine kinase-like ATPase, C-terminal domain"/>
    <property type="match status" value="1"/>
</dbReference>
<reference evidence="12 13" key="1">
    <citation type="journal article" date="2015" name="Genome Announc.">
        <title>Draft Genome of the Euendolithic (true boring) Cyanobacterium Mastigocoleus testarum strain BC008.</title>
        <authorList>
            <person name="Guida B.S."/>
            <person name="Garcia-Pichel F."/>
        </authorList>
    </citation>
    <scope>NUCLEOTIDE SEQUENCE [LARGE SCALE GENOMIC DNA]</scope>
    <source>
        <strain evidence="12 13">BC008</strain>
    </source>
</reference>
<feature type="transmembrane region" description="Helical" evidence="9">
    <location>
        <begin position="37"/>
        <end position="58"/>
    </location>
</feature>
<name>A0A0V7ZM59_9CYAN</name>
<dbReference type="GO" id="GO:0016020">
    <property type="term" value="C:membrane"/>
    <property type="evidence" value="ECO:0007669"/>
    <property type="project" value="UniProtKB-SubCell"/>
</dbReference>
<evidence type="ECO:0000256" key="5">
    <source>
        <dbReference type="ARBA" id="ARBA00022679"/>
    </source>
</evidence>
<comment type="catalytic activity">
    <reaction evidence="1">
        <text>ATP + protein L-histidine = ADP + protein N-phospho-L-histidine.</text>
        <dbReference type="EC" id="2.7.13.3"/>
    </reaction>
</comment>
<dbReference type="SUPFAM" id="SSF158472">
    <property type="entry name" value="HAMP domain-like"/>
    <property type="match status" value="1"/>
</dbReference>
<feature type="coiled-coil region" evidence="8">
    <location>
        <begin position="292"/>
        <end position="347"/>
    </location>
</feature>
<dbReference type="InterPro" id="IPR004358">
    <property type="entry name" value="Sig_transdc_His_kin-like_C"/>
</dbReference>
<accession>A0A0V7ZM59</accession>
<dbReference type="EMBL" id="LMTZ01000107">
    <property type="protein sequence ID" value="KST65458.1"/>
    <property type="molecule type" value="Genomic_DNA"/>
</dbReference>
<dbReference type="Proteomes" id="UP000053372">
    <property type="component" value="Unassembled WGS sequence"/>
</dbReference>
<dbReference type="PROSITE" id="PS50885">
    <property type="entry name" value="HAMP"/>
    <property type="match status" value="1"/>
</dbReference>
<evidence type="ECO:0000259" key="10">
    <source>
        <dbReference type="PROSITE" id="PS50109"/>
    </source>
</evidence>
<evidence type="ECO:0000256" key="7">
    <source>
        <dbReference type="ARBA" id="ARBA00023012"/>
    </source>
</evidence>
<dbReference type="CDD" id="cd06225">
    <property type="entry name" value="HAMP"/>
    <property type="match status" value="1"/>
</dbReference>